<keyword evidence="3" id="KW-1185">Reference proteome</keyword>
<proteinExistence type="predicted"/>
<organism evidence="2 3">
    <name type="scientific">Protopolystoma xenopodis</name>
    <dbReference type="NCBI Taxonomy" id="117903"/>
    <lineage>
        <taxon>Eukaryota</taxon>
        <taxon>Metazoa</taxon>
        <taxon>Spiralia</taxon>
        <taxon>Lophotrochozoa</taxon>
        <taxon>Platyhelminthes</taxon>
        <taxon>Monogenea</taxon>
        <taxon>Polyopisthocotylea</taxon>
        <taxon>Polystomatidea</taxon>
        <taxon>Polystomatidae</taxon>
        <taxon>Protopolystoma</taxon>
    </lineage>
</organism>
<evidence type="ECO:0000256" key="1">
    <source>
        <dbReference type="SAM" id="MobiDB-lite"/>
    </source>
</evidence>
<dbReference type="EMBL" id="CAAALY010006796">
    <property type="protein sequence ID" value="VEL09622.1"/>
    <property type="molecule type" value="Genomic_DNA"/>
</dbReference>
<accession>A0A3S5FC15</accession>
<dbReference type="Proteomes" id="UP000784294">
    <property type="component" value="Unassembled WGS sequence"/>
</dbReference>
<evidence type="ECO:0000313" key="2">
    <source>
        <dbReference type="EMBL" id="VEL09622.1"/>
    </source>
</evidence>
<feature type="region of interest" description="Disordered" evidence="1">
    <location>
        <begin position="322"/>
        <end position="371"/>
    </location>
</feature>
<evidence type="ECO:0000313" key="3">
    <source>
        <dbReference type="Proteomes" id="UP000784294"/>
    </source>
</evidence>
<sequence length="458" mass="49687">MADGSLAQVNQDRKMESRDLLRNSLHFKAIVLRFPGFLPFERSGHLRSSQDSSKASIFVPTKAVAMASDCARSRPVSEGADSDCRAFCLVESDLAQYPLGTGLHNFAHLHTAPHLRMSLCVCVLICAARLQVGWAKSRAIRGSLLRDVRVRECARTLFCLAGLVSSAMRKGAIFATLEVAQPPSPLAQLPTRLPAHLPARHHKERVCVCVCGPVNVHRCVVRVRSVSGPVRLECSRHVSRPTAQPPNSDSHRLATLRTGLSVVSDRPTWLYVGILRSCAPAIKCASSRVHPHAVVGKQNGKPADEGLAHPTTATLAPPLQTQFSSTRHHASTHIASPLDGPGSLAQTPRPRPNSTPDKGSVDSSSSLSTGQPVPFQSACLPNIYFFKAWPGLAVMTTLGSSGRRTNDGRPEIHGDYNRCRPPMGMLYRFDRASVYTLRRVHVVSVSQWQVGPDTAESA</sequence>
<dbReference type="AlphaFoldDB" id="A0A3S5FC15"/>
<reference evidence="2" key="1">
    <citation type="submission" date="2018-11" db="EMBL/GenBank/DDBJ databases">
        <authorList>
            <consortium name="Pathogen Informatics"/>
        </authorList>
    </citation>
    <scope>NUCLEOTIDE SEQUENCE</scope>
</reference>
<gene>
    <name evidence="2" type="ORF">PXEA_LOCUS3062</name>
</gene>
<protein>
    <submittedName>
        <fullName evidence="2">Uncharacterized protein</fullName>
    </submittedName>
</protein>
<comment type="caution">
    <text evidence="2">The sequence shown here is derived from an EMBL/GenBank/DDBJ whole genome shotgun (WGS) entry which is preliminary data.</text>
</comment>
<name>A0A3S5FC15_9PLAT</name>